<protein>
    <submittedName>
        <fullName evidence="1">Uncharacterized protein</fullName>
    </submittedName>
</protein>
<dbReference type="EMBL" id="BLXT01002780">
    <property type="protein sequence ID" value="GFN97499.1"/>
    <property type="molecule type" value="Genomic_DNA"/>
</dbReference>
<evidence type="ECO:0000313" key="1">
    <source>
        <dbReference type="EMBL" id="GFN97499.1"/>
    </source>
</evidence>
<gene>
    <name evidence="1" type="ORF">PoB_002400500</name>
</gene>
<organism evidence="1 2">
    <name type="scientific">Plakobranchus ocellatus</name>
    <dbReference type="NCBI Taxonomy" id="259542"/>
    <lineage>
        <taxon>Eukaryota</taxon>
        <taxon>Metazoa</taxon>
        <taxon>Spiralia</taxon>
        <taxon>Lophotrochozoa</taxon>
        <taxon>Mollusca</taxon>
        <taxon>Gastropoda</taxon>
        <taxon>Heterobranchia</taxon>
        <taxon>Euthyneura</taxon>
        <taxon>Panpulmonata</taxon>
        <taxon>Sacoglossa</taxon>
        <taxon>Placobranchoidea</taxon>
        <taxon>Plakobranchidae</taxon>
        <taxon>Plakobranchus</taxon>
    </lineage>
</organism>
<evidence type="ECO:0000313" key="2">
    <source>
        <dbReference type="Proteomes" id="UP000735302"/>
    </source>
</evidence>
<dbReference type="AlphaFoldDB" id="A0AAV3ZQT3"/>
<keyword evidence="2" id="KW-1185">Reference proteome</keyword>
<sequence length="320" mass="35583">MTLTEDTFSLKKVTQGFEIFRVPWSQAKCPIHAQSSIEEVFTAGKSEQDSIIRCSVTCSDPHFTVRSDGMCKAPHEGLVAIADDGLAAHCPEALAGLAQFLACGLKWEIETLRNADFSAPSVSVVFDSSLNRSLYVVRLYFDLPQSSVNVFSHEMSDISKNVYSVALLVKSFHHYRKSQKMCPLKEGDKKNTELKVIASKSLIKFGLGRQAKILQVMEELRGPIVDDQNKTTVCLTRTAYCGEGCPTHLNPNDLLCMDDPIHECDSAWIRKFGNSLCFYHLNKLKPKAENKATTLGQDSESFLQYDLSLSFLAVTILLSI</sequence>
<reference evidence="1 2" key="1">
    <citation type="journal article" date="2021" name="Elife">
        <title>Chloroplast acquisition without the gene transfer in kleptoplastic sea slugs, Plakobranchus ocellatus.</title>
        <authorList>
            <person name="Maeda T."/>
            <person name="Takahashi S."/>
            <person name="Yoshida T."/>
            <person name="Shimamura S."/>
            <person name="Takaki Y."/>
            <person name="Nagai Y."/>
            <person name="Toyoda A."/>
            <person name="Suzuki Y."/>
            <person name="Arimoto A."/>
            <person name="Ishii H."/>
            <person name="Satoh N."/>
            <person name="Nishiyama T."/>
            <person name="Hasebe M."/>
            <person name="Maruyama T."/>
            <person name="Minagawa J."/>
            <person name="Obokata J."/>
            <person name="Shigenobu S."/>
        </authorList>
    </citation>
    <scope>NUCLEOTIDE SEQUENCE [LARGE SCALE GENOMIC DNA]</scope>
</reference>
<name>A0AAV3ZQT3_9GAST</name>
<proteinExistence type="predicted"/>
<accession>A0AAV3ZQT3</accession>
<comment type="caution">
    <text evidence="1">The sequence shown here is derived from an EMBL/GenBank/DDBJ whole genome shotgun (WGS) entry which is preliminary data.</text>
</comment>
<dbReference type="Proteomes" id="UP000735302">
    <property type="component" value="Unassembled WGS sequence"/>
</dbReference>